<evidence type="ECO:0000259" key="3">
    <source>
        <dbReference type="Pfam" id="PF00185"/>
    </source>
</evidence>
<comment type="pathway">
    <text evidence="2">Amino-acid biosynthesis; L-arginine biosynthesis.</text>
</comment>
<proteinExistence type="inferred from homology"/>
<feature type="binding site" evidence="2">
    <location>
        <position position="178"/>
    </location>
    <ligand>
        <name>N(2)-succinyl-L-ornithine</name>
        <dbReference type="ChEBI" id="CHEBI:58514"/>
    </ligand>
</feature>
<dbReference type="HAMAP" id="MF_02235">
    <property type="entry name" value="SOTCase"/>
    <property type="match status" value="1"/>
</dbReference>
<dbReference type="GO" id="GO:0043857">
    <property type="term" value="F:N-acetylornithine carbamoyltransferase activity"/>
    <property type="evidence" value="ECO:0007669"/>
    <property type="project" value="UniProtKB-EC"/>
</dbReference>
<dbReference type="Proteomes" id="UP001474120">
    <property type="component" value="Unassembled WGS sequence"/>
</dbReference>
<dbReference type="NCBIfam" id="NF003384">
    <property type="entry name" value="PRK04523.1"/>
    <property type="match status" value="1"/>
</dbReference>
<feature type="binding site" evidence="2">
    <location>
        <position position="141"/>
    </location>
    <ligand>
        <name>N(2)-succinyl-L-ornithine</name>
        <dbReference type="ChEBI" id="CHEBI:58514"/>
    </ligand>
</feature>
<feature type="binding site" description="in other chain" evidence="2">
    <location>
        <position position="302"/>
    </location>
    <ligand>
        <name>carbamoyl phosphate</name>
        <dbReference type="ChEBI" id="CHEBI:58228"/>
        <note>ligand shared between two neighboring subunits</note>
    </ligand>
</feature>
<feature type="domain" description="Aspartate/ornithine carbamoyltransferase Asp/Orn-binding" evidence="3">
    <location>
        <begin position="186"/>
        <end position="310"/>
    </location>
</feature>
<protein>
    <recommendedName>
        <fullName evidence="2">N-succinylornithine carbamoyltransferase</fullName>
        <ecNumber evidence="2">2.1.3.11</ecNumber>
    </recommendedName>
    <alternativeName>
        <fullName evidence="2">N-succinyl-L-ornithine transcarbamylase</fullName>
        <shortName evidence="2">SOTCase</shortName>
    </alternativeName>
</protein>
<reference evidence="5 6" key="1">
    <citation type="submission" date="2024-04" db="EMBL/GenBank/DDBJ databases">
        <title>whole genome sequencing of Lutimonas vermicola strain IMCC1616.</title>
        <authorList>
            <person name="Bae S.S."/>
        </authorList>
    </citation>
    <scope>NUCLEOTIDE SEQUENCE [LARGE SCALE GENOMIC DNA]</scope>
    <source>
        <strain evidence="5 6">IMCC1616</strain>
    </source>
</reference>
<evidence type="ECO:0000256" key="1">
    <source>
        <dbReference type="ARBA" id="ARBA00022679"/>
    </source>
</evidence>
<feature type="binding site" description="in other chain" evidence="2">
    <location>
        <begin position="146"/>
        <end position="149"/>
    </location>
    <ligand>
        <name>carbamoyl phosphate</name>
        <dbReference type="ChEBI" id="CHEBI:58228"/>
        <note>ligand shared between two neighboring subunits</note>
    </ligand>
</feature>
<comment type="subunit">
    <text evidence="2">Homotrimer.</text>
</comment>
<comment type="catalytic activity">
    <reaction evidence="2">
        <text>N(2)-succinyl-L-ornithine + carbamoyl phosphate = N(2)-succinyl-L-citrulline + phosphate + H(+)</text>
        <dbReference type="Rhea" id="RHEA:25884"/>
        <dbReference type="ChEBI" id="CHEBI:15378"/>
        <dbReference type="ChEBI" id="CHEBI:43474"/>
        <dbReference type="ChEBI" id="CHEBI:58228"/>
        <dbReference type="ChEBI" id="CHEBI:58514"/>
        <dbReference type="ChEBI" id="CHEBI:58862"/>
        <dbReference type="EC" id="2.1.3.11"/>
    </reaction>
</comment>
<dbReference type="Gene3D" id="3.40.50.1370">
    <property type="entry name" value="Aspartate/ornithine carbamoyltransferase"/>
    <property type="match status" value="2"/>
</dbReference>
<name>A0ABU9L163_9FLAO</name>
<dbReference type="PRINTS" id="PR00100">
    <property type="entry name" value="AOTCASE"/>
</dbReference>
<dbReference type="Pfam" id="PF00185">
    <property type="entry name" value="OTCace"/>
    <property type="match status" value="1"/>
</dbReference>
<feature type="binding site" evidence="2">
    <location>
        <position position="74"/>
    </location>
    <ligand>
        <name>carbamoyl phosphate</name>
        <dbReference type="ChEBI" id="CHEBI:58228"/>
        <note>ligand shared between two neighboring subunits</note>
    </ligand>
</feature>
<evidence type="ECO:0000313" key="5">
    <source>
        <dbReference type="EMBL" id="MEL4456173.1"/>
    </source>
</evidence>
<dbReference type="PANTHER" id="PTHR45753:SF3">
    <property type="entry name" value="ORNITHINE TRANSCARBAMYLASE, MITOCHONDRIAL"/>
    <property type="match status" value="1"/>
</dbReference>
<keyword evidence="1 2" id="KW-0808">Transferase</keyword>
<dbReference type="InterPro" id="IPR006130">
    <property type="entry name" value="Asp/Orn_carbamoylTrfase"/>
</dbReference>
<dbReference type="SUPFAM" id="SSF53671">
    <property type="entry name" value="Aspartate/ornithine carbamoyltransferase"/>
    <property type="match status" value="1"/>
</dbReference>
<evidence type="ECO:0000313" key="6">
    <source>
        <dbReference type="Proteomes" id="UP001474120"/>
    </source>
</evidence>
<keyword evidence="6" id="KW-1185">Reference proteome</keyword>
<gene>
    <name evidence="2" type="primary">argF'</name>
    <name evidence="5" type="ORF">AABB81_09725</name>
</gene>
<comment type="similarity">
    <text evidence="2">Belongs to the aspartate/ornithine carbamoyltransferase superfamily. SOTCase family.</text>
</comment>
<feature type="binding site" description="in other chain" evidence="2">
    <location>
        <begin position="274"/>
        <end position="275"/>
    </location>
    <ligand>
        <name>carbamoyl phosphate</name>
        <dbReference type="ChEBI" id="CHEBI:58228"/>
        <note>ligand shared between two neighboring subunits</note>
    </ligand>
</feature>
<dbReference type="RefSeq" id="WP_342160771.1">
    <property type="nucleotide sequence ID" value="NZ_JBCDNA010000002.1"/>
</dbReference>
<organism evidence="5 6">
    <name type="scientific">Lutimonas vermicola</name>
    <dbReference type="NCBI Taxonomy" id="414288"/>
    <lineage>
        <taxon>Bacteria</taxon>
        <taxon>Pseudomonadati</taxon>
        <taxon>Bacteroidota</taxon>
        <taxon>Flavobacteriia</taxon>
        <taxon>Flavobacteriales</taxon>
        <taxon>Flavobacteriaceae</taxon>
        <taxon>Lutimonas</taxon>
    </lineage>
</organism>
<dbReference type="Pfam" id="PF02729">
    <property type="entry name" value="OTCace_N"/>
    <property type="match status" value="1"/>
</dbReference>
<evidence type="ECO:0000259" key="4">
    <source>
        <dbReference type="Pfam" id="PF02729"/>
    </source>
</evidence>
<keyword evidence="2" id="KW-0055">Arginine biosynthesis</keyword>
<evidence type="ECO:0000256" key="2">
    <source>
        <dbReference type="HAMAP-Rule" id="MF_02235"/>
    </source>
</evidence>
<dbReference type="InterPro" id="IPR036901">
    <property type="entry name" value="Asp/Orn_carbamoylTrfase_sf"/>
</dbReference>
<feature type="binding site" description="in other chain" evidence="2">
    <location>
        <begin position="46"/>
        <end position="49"/>
    </location>
    <ligand>
        <name>carbamoyl phosphate</name>
        <dbReference type="ChEBI" id="CHEBI:58228"/>
        <note>ligand shared between two neighboring subunits</note>
    </ligand>
</feature>
<dbReference type="EC" id="2.1.3.11" evidence="2"/>
<keyword evidence="2" id="KW-0028">Amino-acid biosynthesis</keyword>
<comment type="function">
    <text evidence="2">Catalyzes the transfer of the carbamoyl group from carbamoyl phosphate to the delta-amino group of N(2)-succinyl-L-ornithine to produce N(2)-succinyl-L-citrulline. Is essential for arginine biosynthesis.</text>
</comment>
<feature type="domain" description="Aspartate/ornithine carbamoyltransferase carbamoyl-P binding" evidence="4">
    <location>
        <begin position="8"/>
        <end position="159"/>
    </location>
</feature>
<dbReference type="InterPro" id="IPR006132">
    <property type="entry name" value="Asp/Orn_carbamoyltranf_P-bd"/>
</dbReference>
<feature type="binding site" evidence="2">
    <location>
        <position position="278"/>
    </location>
    <ligand>
        <name>N(2)-succinyl-L-ornithine</name>
        <dbReference type="ChEBI" id="CHEBI:58514"/>
    </ligand>
</feature>
<dbReference type="InterPro" id="IPR006131">
    <property type="entry name" value="Asp_carbamoyltransf_Asp/Orn-bd"/>
</dbReference>
<accession>A0ABU9L163</accession>
<dbReference type="InterPro" id="IPR043696">
    <property type="entry name" value="ArgF'-like"/>
</dbReference>
<dbReference type="EMBL" id="JBCDNA010000002">
    <property type="protein sequence ID" value="MEL4456173.1"/>
    <property type="molecule type" value="Genomic_DNA"/>
</dbReference>
<feature type="binding site" evidence="2">
    <location>
        <position position="238"/>
    </location>
    <ligand>
        <name>N(2)-succinyl-L-ornithine</name>
        <dbReference type="ChEBI" id="CHEBI:58514"/>
    </ligand>
</feature>
<feature type="binding site" description="in other chain" evidence="2">
    <location>
        <position position="109"/>
    </location>
    <ligand>
        <name>carbamoyl phosphate</name>
        <dbReference type="ChEBI" id="CHEBI:58228"/>
        <note>ligand shared between two neighboring subunits</note>
    </ligand>
</feature>
<dbReference type="PRINTS" id="PR00101">
    <property type="entry name" value="ATCASE"/>
</dbReference>
<sequence length="319" mass="35826">MNYLAVKDIDSIKQWVSEARKLKEDPLKYKKLGTDKTIGLLFFNPSLRTRLSTQKAAQNLGMTTMVMNFDKEGWALEFEDGTVMDQGKSEHIKEAARVISQFCDIIAIRAFASLKDKAKDKAEIVLNGFAHYATVPIVNMESSVGHPLQALADAITLEENKGHLGGKKPKVVLSWAPHPKALPHAVANSFVQMMQKQEADFVITHPKGYELDPDIAGDSKVEYDQDEAFKEADFIYTKNWSSFSDYGQVVSKDPSWTISKEKMALTNKAKFMHCLPVRRNVVVADEVLDDENSLVIEQANNRTYAAQIVLKKILDTLKM</sequence>
<comment type="caution">
    <text evidence="5">The sequence shown here is derived from an EMBL/GenBank/DDBJ whole genome shotgun (WGS) entry which is preliminary data.</text>
</comment>
<dbReference type="PANTHER" id="PTHR45753">
    <property type="entry name" value="ORNITHINE CARBAMOYLTRANSFERASE, MITOCHONDRIAL"/>
    <property type="match status" value="1"/>
</dbReference>